<sequence>MEQDANGKLQDGGVLLLPARDVIGVLGNEAAASDVSLYFFDRSVSLEHFYARVRHADLEKLIQARLEFVPAK</sequence>
<dbReference type="KEGG" id="hcu:MUN79_16300"/>
<keyword evidence="2" id="KW-1185">Reference proteome</keyword>
<evidence type="ECO:0000313" key="1">
    <source>
        <dbReference type="EMBL" id="UOQ70307.1"/>
    </source>
</evidence>
<dbReference type="EMBL" id="CP095046">
    <property type="protein sequence ID" value="UOQ70307.1"/>
    <property type="molecule type" value="Genomic_DNA"/>
</dbReference>
<name>A0A8T9PYY5_9BACT</name>
<dbReference type="AlphaFoldDB" id="A0A8T9PYY5"/>
<dbReference type="Proteomes" id="UP000831796">
    <property type="component" value="Chromosome"/>
</dbReference>
<proteinExistence type="predicted"/>
<accession>A0A8T9PYY5</accession>
<evidence type="ECO:0000313" key="2">
    <source>
        <dbReference type="Proteomes" id="UP000831796"/>
    </source>
</evidence>
<protein>
    <submittedName>
        <fullName evidence="1">Uncharacterized protein</fullName>
    </submittedName>
</protein>
<reference evidence="1" key="1">
    <citation type="submission" date="2022-04" db="EMBL/GenBank/DDBJ databases">
        <title>Hymenobacter sp. isolated from the air.</title>
        <authorList>
            <person name="Won M."/>
            <person name="Lee C.-M."/>
            <person name="Woen H.-Y."/>
            <person name="Kwon S.-W."/>
        </authorList>
    </citation>
    <scope>NUCLEOTIDE SEQUENCE</scope>
    <source>
        <strain evidence="1">5116S-3</strain>
    </source>
</reference>
<organism evidence="1 2">
    <name type="scientific">Hymenobacter cellulosilyticus</name>
    <dbReference type="NCBI Taxonomy" id="2932248"/>
    <lineage>
        <taxon>Bacteria</taxon>
        <taxon>Pseudomonadati</taxon>
        <taxon>Bacteroidota</taxon>
        <taxon>Cytophagia</taxon>
        <taxon>Cytophagales</taxon>
        <taxon>Hymenobacteraceae</taxon>
        <taxon>Hymenobacter</taxon>
    </lineage>
</organism>
<gene>
    <name evidence="1" type="ORF">MUN79_16300</name>
</gene>
<dbReference type="RefSeq" id="WP_244673730.1">
    <property type="nucleotide sequence ID" value="NZ_CP095046.1"/>
</dbReference>